<name>A0A1B6GHY4_9HEMI</name>
<feature type="region of interest" description="Disordered" evidence="7">
    <location>
        <begin position="246"/>
        <end position="402"/>
    </location>
</feature>
<evidence type="ECO:0000313" key="11">
    <source>
        <dbReference type="EMBL" id="JAS62048.1"/>
    </source>
</evidence>
<feature type="domain" description="Tudor" evidence="9">
    <location>
        <begin position="905"/>
        <end position="960"/>
    </location>
</feature>
<feature type="domain" description="Tudor" evidence="9">
    <location>
        <begin position="677"/>
        <end position="733"/>
    </location>
</feature>
<feature type="compositionally biased region" description="Polar residues" evidence="7">
    <location>
        <begin position="246"/>
        <end position="260"/>
    </location>
</feature>
<feature type="compositionally biased region" description="Polar residues" evidence="7">
    <location>
        <begin position="336"/>
        <end position="345"/>
    </location>
</feature>
<dbReference type="InterPro" id="IPR012677">
    <property type="entry name" value="Nucleotide-bd_a/b_plait_sf"/>
</dbReference>
<dbReference type="SUPFAM" id="SSF144232">
    <property type="entry name" value="HIT/MYND zinc finger-like"/>
    <property type="match status" value="1"/>
</dbReference>
<dbReference type="Pfam" id="PF00076">
    <property type="entry name" value="RRM_1"/>
    <property type="match status" value="1"/>
</dbReference>
<feature type="compositionally biased region" description="Basic and acidic residues" evidence="7">
    <location>
        <begin position="261"/>
        <end position="277"/>
    </location>
</feature>
<evidence type="ECO:0000259" key="10">
    <source>
        <dbReference type="PROSITE" id="PS50865"/>
    </source>
</evidence>
<evidence type="ECO:0008006" key="12">
    <source>
        <dbReference type="Google" id="ProtNLM"/>
    </source>
</evidence>
<dbReference type="SMART" id="SM00360">
    <property type="entry name" value="RRM"/>
    <property type="match status" value="1"/>
</dbReference>
<protein>
    <recommendedName>
        <fullName evidence="12">Tudor domain-containing protein 1</fullName>
    </recommendedName>
</protein>
<dbReference type="SMART" id="SM00333">
    <property type="entry name" value="TUDOR"/>
    <property type="match status" value="5"/>
</dbReference>
<evidence type="ECO:0000256" key="1">
    <source>
        <dbReference type="ARBA" id="ARBA00022723"/>
    </source>
</evidence>
<reference evidence="11" key="1">
    <citation type="submission" date="2015-11" db="EMBL/GenBank/DDBJ databases">
        <title>De novo transcriptome assembly of four potential Pierce s Disease insect vectors from Arizona vineyards.</title>
        <authorList>
            <person name="Tassone E.E."/>
        </authorList>
    </citation>
    <scope>NUCLEOTIDE SEQUENCE</scope>
</reference>
<dbReference type="SUPFAM" id="SSF54928">
    <property type="entry name" value="RNA-binding domain, RBD"/>
    <property type="match status" value="1"/>
</dbReference>
<feature type="compositionally biased region" description="Basic and acidic residues" evidence="7">
    <location>
        <begin position="290"/>
        <end position="323"/>
    </location>
</feature>
<evidence type="ECO:0000256" key="2">
    <source>
        <dbReference type="ARBA" id="ARBA00022771"/>
    </source>
</evidence>
<dbReference type="InterPro" id="IPR002893">
    <property type="entry name" value="Znf_MYND"/>
</dbReference>
<sequence length="1585" mass="176943">MSTSSSLRGVGRGRGLGLPFNSHRSLEMWESRPGHPAGGIPYITKPDPKSGYYKLHVKSIPLSWNENSLRNAFQKVGSPVSIFMSQPIPGVPFKWGFVEYETLNEALSAIHHLNDNIILENIEVAFARDKSSVDDIMEDPLYDYHSTYAPTYKQPLGQLDGLASFKRTVKNEAAVSHSWKTEGYEVVLGSNEKSNEEVLLQKVLEVYRNPKITPKDKCVVCGAGTFMGCVVCSTLYCSVNCQTRDWPSHSRTCKPSTRIDNGNRTDLRGAGDNRQMRQDMTNGFRSAANRFDERPQQNRLQNRFDDRPQSNDKLQNRFGDRSIDQITEANQDERSYNNNQSNSDPPRNLFEERRSRYNANKTNSSDSGRDGGQNPRGGAQRNQYERRNTSDRKNTNFNAKLDANDEKWDTTVKEIQMKAVSEKAVTPSVSSKTKATNVVTGPLTVGKKEAVIVLYKEPTMKYIFYVQLTTSMSQFKLLISKLDSIPNSLPVRSPALGDLCVAEFEHAWNRAQVTCLSPLTVKYIDFGNSETTTEDKLFTISTELKDIPPIAIKIKLADETPNKFLEMEAGEQLTIEPIEQVEDYWVVKVDGAHYPTNGARPDPVTPTHAAAQVTSPSAQNAKPSFPKLLPGDTFTEVYIVHRDPDYVSVTTLSRMAELKQLTKTLQEAAATAVPLITPQLQSKCLAKWSKTNSWFRGRVVGLEPLKVNFVDNGNTEICTLENLRQLPAHVIGGTPLAVRIDSKNEVHKNIMQKDIFSVKPLYKDSERNVWVVDVTPIKEETLPEEISAVNELSQIPVSVETPRPTVPSQSAAECHPPTLAQPSTENRQTVSTMVNQNCTENQQNIDIFPSFLPRNQFSTVQITYQNPEEKTGNVYFVGATTLIDALVDMNTHFRQSTAKDLQISTPQLGDIGLCQFEELWYRVRVTSVTPTLTVYFMDYGNTDPITAEGLRMCPESHKDIPELVKKIQLVTGTSEKYFNLPLESYLSIKPVSALADGTILVQVEGESYDVSIPVVSEPPVVPRVLTSPPPQPAPVPDTPSAQLQPQYTAQLLKQGWTAVFVPDRLDYITNVLLGSLVTEHLPETVSLMGAYHLETVMDVEPFDSSYKPKLGDVVGCQDRQEWVRGRLQEGEKVELVDQARVANLSNYKRLPAQFITIPYLAATFSLLNMDMDVLNSLIEKTEIKMIVSAVTQTEEGLSAIVTLQGEYPVEGVIRSWQYKPLACPDPLALGDLVTICNVISSNTIMVVPADNAVSHHTIQLECRKTGGLEKPPKVGDYVACEFSNEKMYCRTLVVEVDVNKDQYEVYKIDYGTTNIVNLNSLRPLTNIIRNLPCRARRVQLIGVNKINKMEMTAESQAYLNLLAEKTLKVAKIEFSSKGDGVALIVADSDESVNEKLAELIKPKILPDLNGKLTLGSIPVGKVLMHQEQTVIITQTEPLYVQLLDQAQRYYNESHKDIQIHCGDDQSLYNPCQSELCFAKFGDDWYRSLCVQESVSGVSTQMLVDFGNIFSAPTTDLRQMLPEFLNFPALGLACKIKGLPSELSPEQKEKLKSLLAVDTTVKVTFESEEADYYNVNIPAVITSLLS</sequence>
<evidence type="ECO:0000256" key="4">
    <source>
        <dbReference type="ARBA" id="ARBA00022884"/>
    </source>
</evidence>
<evidence type="ECO:0000256" key="6">
    <source>
        <dbReference type="PROSITE-ProRule" id="PRU00176"/>
    </source>
</evidence>
<organism evidence="11">
    <name type="scientific">Cuerna arida</name>
    <dbReference type="NCBI Taxonomy" id="1464854"/>
    <lineage>
        <taxon>Eukaryota</taxon>
        <taxon>Metazoa</taxon>
        <taxon>Ecdysozoa</taxon>
        <taxon>Arthropoda</taxon>
        <taxon>Hexapoda</taxon>
        <taxon>Insecta</taxon>
        <taxon>Pterygota</taxon>
        <taxon>Neoptera</taxon>
        <taxon>Paraneoptera</taxon>
        <taxon>Hemiptera</taxon>
        <taxon>Auchenorrhyncha</taxon>
        <taxon>Membracoidea</taxon>
        <taxon>Cicadellidae</taxon>
        <taxon>Cicadellinae</taxon>
        <taxon>Proconiini</taxon>
        <taxon>Cuerna</taxon>
    </lineage>
</organism>
<evidence type="ECO:0000256" key="3">
    <source>
        <dbReference type="ARBA" id="ARBA00022833"/>
    </source>
</evidence>
<dbReference type="PANTHER" id="PTHR22948:SF29">
    <property type="entry name" value="FI02030P-RELATED"/>
    <property type="match status" value="1"/>
</dbReference>
<dbReference type="EMBL" id="GECZ01007721">
    <property type="protein sequence ID" value="JAS62048.1"/>
    <property type="molecule type" value="Transcribed_RNA"/>
</dbReference>
<accession>A0A1B6GHY4</accession>
<feature type="compositionally biased region" description="Basic and acidic residues" evidence="7">
    <location>
        <begin position="383"/>
        <end position="394"/>
    </location>
</feature>
<dbReference type="Pfam" id="PF01753">
    <property type="entry name" value="zf-MYND"/>
    <property type="match status" value="1"/>
</dbReference>
<dbReference type="PROSITE" id="PS50304">
    <property type="entry name" value="TUDOR"/>
    <property type="match status" value="4"/>
</dbReference>
<dbReference type="GO" id="GO:0003723">
    <property type="term" value="F:RNA binding"/>
    <property type="evidence" value="ECO:0007669"/>
    <property type="project" value="UniProtKB-UniRule"/>
</dbReference>
<evidence type="ECO:0000256" key="7">
    <source>
        <dbReference type="SAM" id="MobiDB-lite"/>
    </source>
</evidence>
<dbReference type="CDD" id="cd00590">
    <property type="entry name" value="RRM_SF"/>
    <property type="match status" value="1"/>
</dbReference>
<keyword evidence="1" id="KW-0479">Metal-binding</keyword>
<dbReference type="InterPro" id="IPR050621">
    <property type="entry name" value="Tudor_domain_containing"/>
</dbReference>
<dbReference type="PANTHER" id="PTHR22948">
    <property type="entry name" value="TUDOR DOMAIN CONTAINING PROTEIN"/>
    <property type="match status" value="1"/>
</dbReference>
<dbReference type="PROSITE" id="PS50102">
    <property type="entry name" value="RRM"/>
    <property type="match status" value="1"/>
</dbReference>
<dbReference type="InterPro" id="IPR002999">
    <property type="entry name" value="Tudor"/>
</dbReference>
<dbReference type="InterPro" id="IPR000504">
    <property type="entry name" value="RRM_dom"/>
</dbReference>
<keyword evidence="4 6" id="KW-0694">RNA-binding</keyword>
<dbReference type="Gene3D" id="2.30.30.140">
    <property type="match status" value="5"/>
</dbReference>
<feature type="domain" description="Tudor" evidence="9">
    <location>
        <begin position="493"/>
        <end position="547"/>
    </location>
</feature>
<dbReference type="GO" id="GO:0008270">
    <property type="term" value="F:zinc ion binding"/>
    <property type="evidence" value="ECO:0007669"/>
    <property type="project" value="UniProtKB-KW"/>
</dbReference>
<evidence type="ECO:0000256" key="5">
    <source>
        <dbReference type="PROSITE-ProRule" id="PRU00134"/>
    </source>
</evidence>
<proteinExistence type="predicted"/>
<evidence type="ECO:0000259" key="9">
    <source>
        <dbReference type="PROSITE" id="PS50304"/>
    </source>
</evidence>
<dbReference type="SUPFAM" id="SSF63748">
    <property type="entry name" value="Tudor/PWWP/MBT"/>
    <property type="match status" value="5"/>
</dbReference>
<feature type="domain" description="Tudor" evidence="9">
    <location>
        <begin position="1271"/>
        <end position="1331"/>
    </location>
</feature>
<feature type="compositionally biased region" description="Polar residues" evidence="7">
    <location>
        <begin position="357"/>
        <end position="366"/>
    </location>
</feature>
<dbReference type="PROSITE" id="PS50865">
    <property type="entry name" value="ZF_MYND_2"/>
    <property type="match status" value="1"/>
</dbReference>
<dbReference type="InterPro" id="IPR035979">
    <property type="entry name" value="RBD_domain_sf"/>
</dbReference>
<dbReference type="Pfam" id="PF00567">
    <property type="entry name" value="TUDOR"/>
    <property type="match status" value="5"/>
</dbReference>
<evidence type="ECO:0000259" key="8">
    <source>
        <dbReference type="PROSITE" id="PS50102"/>
    </source>
</evidence>
<gene>
    <name evidence="11" type="ORF">g.16302</name>
</gene>
<dbReference type="Gene3D" id="3.30.70.330">
    <property type="match status" value="1"/>
</dbReference>
<feature type="domain" description="MYND-type" evidence="10">
    <location>
        <begin position="218"/>
        <end position="253"/>
    </location>
</feature>
<keyword evidence="3" id="KW-0862">Zinc</keyword>
<keyword evidence="2 5" id="KW-0863">Zinc-finger</keyword>
<feature type="domain" description="RRM" evidence="8">
    <location>
        <begin position="53"/>
        <end position="129"/>
    </location>
</feature>
<dbReference type="CDD" id="cd20379">
    <property type="entry name" value="Tudor_dTUD-like"/>
    <property type="match status" value="2"/>
</dbReference>
<dbReference type="Gene3D" id="6.10.140.2220">
    <property type="match status" value="1"/>
</dbReference>